<feature type="domain" description="Enoyl reductase (ER)" evidence="3">
    <location>
        <begin position="30"/>
        <end position="347"/>
    </location>
</feature>
<proteinExistence type="predicted"/>
<dbReference type="InterPro" id="IPR011032">
    <property type="entry name" value="GroES-like_sf"/>
</dbReference>
<dbReference type="GO" id="GO:0003960">
    <property type="term" value="F:quinone reductase (NADPH) activity"/>
    <property type="evidence" value="ECO:0007669"/>
    <property type="project" value="TreeGrafter"/>
</dbReference>
<keyword evidence="1" id="KW-0521">NADP</keyword>
<evidence type="ECO:0000313" key="4">
    <source>
        <dbReference type="EMBL" id="AFK53729.1"/>
    </source>
</evidence>
<dbReference type="Pfam" id="PF08240">
    <property type="entry name" value="ADH_N"/>
    <property type="match status" value="1"/>
</dbReference>
<dbReference type="InterPro" id="IPR036291">
    <property type="entry name" value="NAD(P)-bd_dom_sf"/>
</dbReference>
<dbReference type="SUPFAM" id="SSF51735">
    <property type="entry name" value="NAD(P)-binding Rossmann-fold domains"/>
    <property type="match status" value="1"/>
</dbReference>
<dbReference type="PANTHER" id="PTHR48106">
    <property type="entry name" value="QUINONE OXIDOREDUCTASE PIG3-RELATED"/>
    <property type="match status" value="1"/>
</dbReference>
<dbReference type="RefSeq" id="WP_014745407.1">
    <property type="nucleotide sequence ID" value="NC_017956.1"/>
</dbReference>
<dbReference type="InterPro" id="IPR013154">
    <property type="entry name" value="ADH-like_N"/>
</dbReference>
<dbReference type="PANTHER" id="PTHR48106:SF13">
    <property type="entry name" value="QUINONE OXIDOREDUCTASE-RELATED"/>
    <property type="match status" value="1"/>
</dbReference>
<dbReference type="SMART" id="SM00829">
    <property type="entry name" value="PKS_ER"/>
    <property type="match status" value="1"/>
</dbReference>
<dbReference type="GO" id="GO:0035925">
    <property type="term" value="F:mRNA 3'-UTR AU-rich region binding"/>
    <property type="evidence" value="ECO:0007669"/>
    <property type="project" value="TreeGrafter"/>
</dbReference>
<dbReference type="STRING" id="1110502.TMO_1890"/>
<dbReference type="EMBL" id="CP003236">
    <property type="protein sequence ID" value="AFK53729.1"/>
    <property type="molecule type" value="Genomic_DNA"/>
</dbReference>
<dbReference type="InterPro" id="IPR020843">
    <property type="entry name" value="ER"/>
</dbReference>
<evidence type="ECO:0000313" key="5">
    <source>
        <dbReference type="Proteomes" id="UP000005258"/>
    </source>
</evidence>
<keyword evidence="2" id="KW-0560">Oxidoreductase</keyword>
<dbReference type="GO" id="GO:0005829">
    <property type="term" value="C:cytosol"/>
    <property type="evidence" value="ECO:0007669"/>
    <property type="project" value="TreeGrafter"/>
</dbReference>
<dbReference type="GO" id="GO:0070402">
    <property type="term" value="F:NADPH binding"/>
    <property type="evidence" value="ECO:0007669"/>
    <property type="project" value="TreeGrafter"/>
</dbReference>
<dbReference type="HOGENOM" id="CLU_026673_3_1_5"/>
<evidence type="ECO:0000256" key="2">
    <source>
        <dbReference type="ARBA" id="ARBA00023002"/>
    </source>
</evidence>
<dbReference type="Pfam" id="PF00107">
    <property type="entry name" value="ADH_zinc_N"/>
    <property type="match status" value="1"/>
</dbReference>
<accession>I3TLU1</accession>
<dbReference type="AlphaFoldDB" id="I3TLU1"/>
<evidence type="ECO:0000259" key="3">
    <source>
        <dbReference type="SMART" id="SM00829"/>
    </source>
</evidence>
<reference evidence="4 5" key="1">
    <citation type="journal article" date="2012" name="J. Am. Chem. Soc.">
        <title>Bacterial biosynthesis and maturation of the didemnin anti-cancer agents.</title>
        <authorList>
            <person name="Xu Y."/>
            <person name="Kersten R.D."/>
            <person name="Nam S.J."/>
            <person name="Lu L."/>
            <person name="Al-Suwailem A.M."/>
            <person name="Zheng H."/>
            <person name="Fenical W."/>
            <person name="Dorrestein P.C."/>
            <person name="Moore B.S."/>
            <person name="Qian P.Y."/>
        </authorList>
    </citation>
    <scope>NUCLEOTIDE SEQUENCE [LARGE SCALE GENOMIC DNA]</scope>
    <source>
        <strain evidence="4 5">KA081020-065</strain>
    </source>
</reference>
<dbReference type="SUPFAM" id="SSF50129">
    <property type="entry name" value="GroES-like"/>
    <property type="match status" value="1"/>
</dbReference>
<gene>
    <name evidence="4" type="ordered locus">TMO_1890</name>
</gene>
<sequence length="350" mass="35654">MTTPPTPLSPGSPTTHLPDRATVMHVTHPGGPDVLAPATVPLKRPGPGEVLMATRAIGVNHLDLYYRDGTLPLEGGGVDIPGLASVGEVLAIGPGVDRFAPGDRIAHAGPPLGAYATHRVLPVGRVVRFPHMIPWEVGAAALFPGIAVHMMIYGLGLRLDGRVVLVRGAGGGVGLILVRWAAAMGARVIASVATRAKAEAVQEAGAERVVVGTGATALADAGRAAAELTGGAGVHIVFDGLGGPDFAKLAALVRPFGRIVSFGQVAGPIPPVDVGVLGPMRALGLDRPGVFAYIADRERLREATSALFTALVEGLLSPTVAGVLPLSRAGDAHARLEARTVTGSLVLIPD</sequence>
<evidence type="ECO:0000256" key="1">
    <source>
        <dbReference type="ARBA" id="ARBA00022857"/>
    </source>
</evidence>
<organism evidence="4 5">
    <name type="scientific">Tistrella mobilis (strain KA081020-065)</name>
    <dbReference type="NCBI Taxonomy" id="1110502"/>
    <lineage>
        <taxon>Bacteria</taxon>
        <taxon>Pseudomonadati</taxon>
        <taxon>Pseudomonadota</taxon>
        <taxon>Alphaproteobacteria</taxon>
        <taxon>Geminicoccales</taxon>
        <taxon>Geminicoccaceae</taxon>
        <taxon>Tistrella</taxon>
    </lineage>
</organism>
<dbReference type="eggNOG" id="COG0604">
    <property type="taxonomic scope" value="Bacteria"/>
</dbReference>
<dbReference type="KEGG" id="tmo:TMO_1890"/>
<dbReference type="Gene3D" id="3.90.180.10">
    <property type="entry name" value="Medium-chain alcohol dehydrogenases, catalytic domain"/>
    <property type="match status" value="1"/>
</dbReference>
<dbReference type="Proteomes" id="UP000005258">
    <property type="component" value="Chromosome"/>
</dbReference>
<protein>
    <submittedName>
        <fullName evidence="4">Oxidoreductase, zinc-binding dehydrogenase family</fullName>
    </submittedName>
</protein>
<dbReference type="Gene3D" id="3.40.50.720">
    <property type="entry name" value="NAD(P)-binding Rossmann-like Domain"/>
    <property type="match status" value="1"/>
</dbReference>
<dbReference type="InterPro" id="IPR013149">
    <property type="entry name" value="ADH-like_C"/>
</dbReference>
<keyword evidence="5" id="KW-1185">Reference proteome</keyword>
<name>I3TLU1_TISMK</name>